<gene>
    <name evidence="2" type="ORF">C7H08_10110</name>
</gene>
<dbReference type="PANTHER" id="PTHR12526:SF638">
    <property type="entry name" value="SPORE COAT PROTEIN SA"/>
    <property type="match status" value="1"/>
</dbReference>
<dbReference type="PANTHER" id="PTHR12526">
    <property type="entry name" value="GLYCOSYLTRANSFERASE"/>
    <property type="match status" value="1"/>
</dbReference>
<dbReference type="Gene3D" id="3.40.50.2000">
    <property type="entry name" value="Glycogen Phosphorylase B"/>
    <property type="match status" value="2"/>
</dbReference>
<reference evidence="2 3" key="1">
    <citation type="submission" date="2018-03" db="EMBL/GenBank/DDBJ databases">
        <title>Marinobacter brunus sp. nov., a marine bacterium of Gamma-proteobacteria isolated from the surface seawater of the South China Sea.</title>
        <authorList>
            <person name="Cheng H."/>
            <person name="Wu Y.-H."/>
            <person name="Xamxidin M."/>
            <person name="Xu X.-W."/>
        </authorList>
    </citation>
    <scope>NUCLEOTIDE SEQUENCE [LARGE SCALE GENOMIC DNA]</scope>
    <source>
        <strain evidence="2 3">JCM 30472</strain>
    </source>
</reference>
<dbReference type="EMBL" id="PXNN01000013">
    <property type="protein sequence ID" value="PSF07759.1"/>
    <property type="molecule type" value="Genomic_DNA"/>
</dbReference>
<evidence type="ECO:0000313" key="3">
    <source>
        <dbReference type="Proteomes" id="UP000238385"/>
    </source>
</evidence>
<name>A0A2T1KCA1_9GAMM</name>
<organism evidence="2 3">
    <name type="scientific">Marinobacter halophilus</name>
    <dbReference type="NCBI Taxonomy" id="1323740"/>
    <lineage>
        <taxon>Bacteria</taxon>
        <taxon>Pseudomonadati</taxon>
        <taxon>Pseudomonadota</taxon>
        <taxon>Gammaproteobacteria</taxon>
        <taxon>Pseudomonadales</taxon>
        <taxon>Marinobacteraceae</taxon>
        <taxon>Marinobacter</taxon>
    </lineage>
</organism>
<feature type="domain" description="Glycosyl transferase family 1" evidence="1">
    <location>
        <begin position="162"/>
        <end position="324"/>
    </location>
</feature>
<comment type="caution">
    <text evidence="2">The sequence shown here is derived from an EMBL/GenBank/DDBJ whole genome shotgun (WGS) entry which is preliminary data.</text>
</comment>
<dbReference type="OrthoDB" id="9775208at2"/>
<dbReference type="Proteomes" id="UP000238385">
    <property type="component" value="Unassembled WGS sequence"/>
</dbReference>
<protein>
    <recommendedName>
        <fullName evidence="1">Glycosyl transferase family 1 domain-containing protein</fullName>
    </recommendedName>
</protein>
<dbReference type="GO" id="GO:0016757">
    <property type="term" value="F:glycosyltransferase activity"/>
    <property type="evidence" value="ECO:0007669"/>
    <property type="project" value="InterPro"/>
</dbReference>
<keyword evidence="3" id="KW-1185">Reference proteome</keyword>
<dbReference type="InterPro" id="IPR001296">
    <property type="entry name" value="Glyco_trans_1"/>
</dbReference>
<evidence type="ECO:0000259" key="1">
    <source>
        <dbReference type="Pfam" id="PF00534"/>
    </source>
</evidence>
<evidence type="ECO:0000313" key="2">
    <source>
        <dbReference type="EMBL" id="PSF07759.1"/>
    </source>
</evidence>
<dbReference type="SUPFAM" id="SSF53756">
    <property type="entry name" value="UDP-Glycosyltransferase/glycogen phosphorylase"/>
    <property type="match status" value="1"/>
</dbReference>
<accession>A0A2T1KCA1</accession>
<dbReference type="AlphaFoldDB" id="A0A2T1KCA1"/>
<dbReference type="GO" id="GO:1901135">
    <property type="term" value="P:carbohydrate derivative metabolic process"/>
    <property type="evidence" value="ECO:0007669"/>
    <property type="project" value="UniProtKB-ARBA"/>
</dbReference>
<sequence>MEEFVFRGHDVSVLCPRHSGEDLLSDVTVAIQTFELDNVGTSIFSELRSLFEIYFRLKQLEPDFVFSFNPKTNLYSLLSCEILGVPCVPNVSGVGNASQLVGLKAIIYKFLSRFSYKTAKKIFFQNEEDQHAFYELGVLESLSYEILPGSGVDLSRFQPTLPRPSRPFRFLLACRLIRQKGVLEYLQAAELVDRTTGRSVEFWLAGVPDNSARAVSNAEIDEYVDKGIIRFLGQVQDIASIMPEIDCVVLPSYYPEGVPRVLLEGAASGKVLITTDRPGCRNVVTEGANGFFVTPGSVDSLLSIFDRVLSLTDSDLQEMGKSSRELAECRFDERLVIDAYLNSVSTITGITHC</sequence>
<dbReference type="Pfam" id="PF00534">
    <property type="entry name" value="Glycos_transf_1"/>
    <property type="match status" value="1"/>
</dbReference>
<proteinExistence type="predicted"/>
<dbReference type="CDD" id="cd03808">
    <property type="entry name" value="GT4_CapM-like"/>
    <property type="match status" value="1"/>
</dbReference>